<reference evidence="1 2" key="1">
    <citation type="journal article" date="2018" name="New Phytol.">
        <title>Phylogenomics of Endogonaceae and evolution of mycorrhizas within Mucoromycota.</title>
        <authorList>
            <person name="Chang Y."/>
            <person name="Desiro A."/>
            <person name="Na H."/>
            <person name="Sandor L."/>
            <person name="Lipzen A."/>
            <person name="Clum A."/>
            <person name="Barry K."/>
            <person name="Grigoriev I.V."/>
            <person name="Martin F.M."/>
            <person name="Stajich J.E."/>
            <person name="Smith M.E."/>
            <person name="Bonito G."/>
            <person name="Spatafora J.W."/>
        </authorList>
    </citation>
    <scope>NUCLEOTIDE SEQUENCE [LARGE SCALE GENOMIC DNA]</scope>
    <source>
        <strain evidence="1 2">GMNB39</strain>
    </source>
</reference>
<dbReference type="Proteomes" id="UP000268093">
    <property type="component" value="Unassembled WGS sequence"/>
</dbReference>
<keyword evidence="2" id="KW-1185">Reference proteome</keyword>
<dbReference type="AlphaFoldDB" id="A0A433A2F5"/>
<evidence type="ECO:0000313" key="1">
    <source>
        <dbReference type="EMBL" id="RUO96867.1"/>
    </source>
</evidence>
<comment type="caution">
    <text evidence="1">The sequence shown here is derived from an EMBL/GenBank/DDBJ whole genome shotgun (WGS) entry which is preliminary data.</text>
</comment>
<name>A0A433A2F5_9FUNG</name>
<proteinExistence type="predicted"/>
<protein>
    <submittedName>
        <fullName evidence="1">Uncharacterized protein</fullName>
    </submittedName>
</protein>
<gene>
    <name evidence="1" type="ORF">BC936DRAFT_141324</name>
</gene>
<accession>A0A433A2F5</accession>
<sequence>MVWIFDYWSRFIDPDSLNTAKNQVKHLATALAATAFTPHCQSRILAVLSPVCPRSCVLRRMAATECLLLRTDPAKESWLDDVDPAKPIPINPFENLLVNSTGLASDSPFAVRGGNLDYLRLLDAITVLGFALEDERALKAQPFIVDRIEKRLRAMHGKIGGFTVWPRGSHGFWCFCCIVSCGLDLRKIPRLCDFVPHTITLRTWCH</sequence>
<dbReference type="OrthoDB" id="5599613at2759"/>
<dbReference type="EMBL" id="RBNI01019310">
    <property type="protein sequence ID" value="RUO96867.1"/>
    <property type="molecule type" value="Genomic_DNA"/>
</dbReference>
<organism evidence="1 2">
    <name type="scientific">Jimgerdemannia flammicorona</name>
    <dbReference type="NCBI Taxonomy" id="994334"/>
    <lineage>
        <taxon>Eukaryota</taxon>
        <taxon>Fungi</taxon>
        <taxon>Fungi incertae sedis</taxon>
        <taxon>Mucoromycota</taxon>
        <taxon>Mucoromycotina</taxon>
        <taxon>Endogonomycetes</taxon>
        <taxon>Endogonales</taxon>
        <taxon>Endogonaceae</taxon>
        <taxon>Jimgerdemannia</taxon>
    </lineage>
</organism>
<evidence type="ECO:0000313" key="2">
    <source>
        <dbReference type="Proteomes" id="UP000268093"/>
    </source>
</evidence>